<dbReference type="PROSITE" id="PS51257">
    <property type="entry name" value="PROKAR_LIPOPROTEIN"/>
    <property type="match status" value="1"/>
</dbReference>
<dbReference type="AlphaFoldDB" id="A0A1A9VAB6"/>
<protein>
    <submittedName>
        <fullName evidence="2">Uncharacterized protein</fullName>
    </submittedName>
</protein>
<accession>A0A1A9VAB6</accession>
<reference evidence="2" key="1">
    <citation type="submission" date="2020-05" db="UniProtKB">
        <authorList>
            <consortium name="EnsemblMetazoa"/>
        </authorList>
    </citation>
    <scope>IDENTIFICATION</scope>
    <source>
        <strain evidence="2">TTRI</strain>
    </source>
</reference>
<feature type="region of interest" description="Disordered" evidence="1">
    <location>
        <begin position="102"/>
        <end position="132"/>
    </location>
</feature>
<proteinExistence type="predicted"/>
<evidence type="ECO:0000256" key="1">
    <source>
        <dbReference type="SAM" id="MobiDB-lite"/>
    </source>
</evidence>
<dbReference type="VEuPathDB" id="VectorBase:GAUT030873"/>
<feature type="compositionally biased region" description="Basic and acidic residues" evidence="1">
    <location>
        <begin position="102"/>
        <end position="115"/>
    </location>
</feature>
<evidence type="ECO:0000313" key="2">
    <source>
        <dbReference type="EnsemblMetazoa" id="GAUT030873-PA"/>
    </source>
</evidence>
<dbReference type="Proteomes" id="UP000078200">
    <property type="component" value="Unassembled WGS sequence"/>
</dbReference>
<keyword evidence="3" id="KW-1185">Reference proteome</keyword>
<evidence type="ECO:0000313" key="3">
    <source>
        <dbReference type="Proteomes" id="UP000078200"/>
    </source>
</evidence>
<dbReference type="EnsemblMetazoa" id="GAUT030873-RA">
    <property type="protein sequence ID" value="GAUT030873-PA"/>
    <property type="gene ID" value="GAUT030873"/>
</dbReference>
<sequence length="132" mass="14360">MPSTRKPGGQRYMARCPNLLPSKRNVSGYAGSGSCGQVDVATTIDMLFVKPRGEVQMVLCGKTAITPDGSNEPEPFKILKRIDGALSSEKFVNNVVGTHEGIRGAHKPFEHKTRDSPSSLYKPKSLQRACNE</sequence>
<name>A0A1A9VAB6_GLOAU</name>
<organism evidence="2 3">
    <name type="scientific">Glossina austeni</name>
    <name type="common">Savannah tsetse fly</name>
    <dbReference type="NCBI Taxonomy" id="7395"/>
    <lineage>
        <taxon>Eukaryota</taxon>
        <taxon>Metazoa</taxon>
        <taxon>Ecdysozoa</taxon>
        <taxon>Arthropoda</taxon>
        <taxon>Hexapoda</taxon>
        <taxon>Insecta</taxon>
        <taxon>Pterygota</taxon>
        <taxon>Neoptera</taxon>
        <taxon>Endopterygota</taxon>
        <taxon>Diptera</taxon>
        <taxon>Brachycera</taxon>
        <taxon>Muscomorpha</taxon>
        <taxon>Hippoboscoidea</taxon>
        <taxon>Glossinidae</taxon>
        <taxon>Glossina</taxon>
    </lineage>
</organism>